<dbReference type="InterPro" id="IPR000847">
    <property type="entry name" value="LysR_HTH_N"/>
</dbReference>
<keyword evidence="3" id="KW-0238">DNA-binding</keyword>
<dbReference type="GO" id="GO:0003700">
    <property type="term" value="F:DNA-binding transcription factor activity"/>
    <property type="evidence" value="ECO:0007669"/>
    <property type="project" value="InterPro"/>
</dbReference>
<accession>A0A261UIJ8</accession>
<proteinExistence type="inferred from homology"/>
<dbReference type="OrthoDB" id="9157176at2"/>
<comment type="similarity">
    <text evidence="1">Belongs to the LysR transcriptional regulatory family.</text>
</comment>
<dbReference type="PRINTS" id="PR00039">
    <property type="entry name" value="HTHLYSR"/>
</dbReference>
<dbReference type="GO" id="GO:0003677">
    <property type="term" value="F:DNA binding"/>
    <property type="evidence" value="ECO:0007669"/>
    <property type="project" value="UniProtKB-KW"/>
</dbReference>
<dbReference type="Gene3D" id="3.40.190.10">
    <property type="entry name" value="Periplasmic binding protein-like II"/>
    <property type="match status" value="2"/>
</dbReference>
<feature type="domain" description="HTH lysR-type" evidence="6">
    <location>
        <begin position="6"/>
        <end position="63"/>
    </location>
</feature>
<evidence type="ECO:0000259" key="6">
    <source>
        <dbReference type="PROSITE" id="PS50931"/>
    </source>
</evidence>
<keyword evidence="2" id="KW-0805">Transcription regulation</keyword>
<comment type="caution">
    <text evidence="7">The sequence shown here is derived from an EMBL/GenBank/DDBJ whole genome shotgun (WGS) entry which is preliminary data.</text>
</comment>
<sequence length="319" mass="35917">MESPPMDLRHLRYFVVTAEELHFTRAAQRIGIAQPPLTYQIKMLERELGVRLFDRQPGNVRLTEAGSVLLEDAREILDRVGKAATRCKQSAQGLVGRIGVGFTESASFCTEVTTALHRYRDRYPRVEMTLEENRSVQLMQSLRQGRIDIAFVRLPIGMDDAVHFRLISTEPMVAALPRKHRLARRKALGLEELKDEPFLLYPRATRFGLSDMIVTACEALGFSPRIVQHAPQISSTINLVASSLGVTIVPTCMRHARIDDVRYVPLKDTDLRATLGIAYRSGPLAPAVANLLAMVPTRPYSEAARETAPKPREKRRRPR</sequence>
<dbReference type="InterPro" id="IPR036390">
    <property type="entry name" value="WH_DNA-bd_sf"/>
</dbReference>
<evidence type="ECO:0000256" key="1">
    <source>
        <dbReference type="ARBA" id="ARBA00009437"/>
    </source>
</evidence>
<evidence type="ECO:0000256" key="2">
    <source>
        <dbReference type="ARBA" id="ARBA00023015"/>
    </source>
</evidence>
<organism evidence="7 8">
    <name type="scientific">Bordetella genomosp. 11</name>
    <dbReference type="NCBI Taxonomy" id="1416808"/>
    <lineage>
        <taxon>Bacteria</taxon>
        <taxon>Pseudomonadati</taxon>
        <taxon>Pseudomonadota</taxon>
        <taxon>Betaproteobacteria</taxon>
        <taxon>Burkholderiales</taxon>
        <taxon>Alcaligenaceae</taxon>
        <taxon>Bordetella</taxon>
    </lineage>
</organism>
<keyword evidence="8" id="KW-1185">Reference proteome</keyword>
<dbReference type="CDD" id="cd08451">
    <property type="entry name" value="PBP2_BudR"/>
    <property type="match status" value="1"/>
</dbReference>
<dbReference type="InterPro" id="IPR005119">
    <property type="entry name" value="LysR_subst-bd"/>
</dbReference>
<reference evidence="8" key="1">
    <citation type="submission" date="2017-05" db="EMBL/GenBank/DDBJ databases">
        <title>Complete and WGS of Bordetella genogroups.</title>
        <authorList>
            <person name="Spilker T."/>
            <person name="Lipuma J."/>
        </authorList>
    </citation>
    <scope>NUCLEOTIDE SEQUENCE [LARGE SCALE GENOMIC DNA]</scope>
    <source>
        <strain evidence="8">AU8856</strain>
    </source>
</reference>
<dbReference type="Gene3D" id="1.10.10.10">
    <property type="entry name" value="Winged helix-like DNA-binding domain superfamily/Winged helix DNA-binding domain"/>
    <property type="match status" value="1"/>
</dbReference>
<name>A0A261UIJ8_9BORD</name>
<dbReference type="GO" id="GO:0032993">
    <property type="term" value="C:protein-DNA complex"/>
    <property type="evidence" value="ECO:0007669"/>
    <property type="project" value="TreeGrafter"/>
</dbReference>
<feature type="region of interest" description="Disordered" evidence="5">
    <location>
        <begin position="300"/>
        <end position="319"/>
    </location>
</feature>
<dbReference type="FunFam" id="1.10.10.10:FF:000001">
    <property type="entry name" value="LysR family transcriptional regulator"/>
    <property type="match status" value="1"/>
</dbReference>
<dbReference type="SUPFAM" id="SSF53850">
    <property type="entry name" value="Periplasmic binding protein-like II"/>
    <property type="match status" value="1"/>
</dbReference>
<dbReference type="InterPro" id="IPR036388">
    <property type="entry name" value="WH-like_DNA-bd_sf"/>
</dbReference>
<evidence type="ECO:0000313" key="7">
    <source>
        <dbReference type="EMBL" id="OZI61744.1"/>
    </source>
</evidence>
<dbReference type="EMBL" id="NEVS01000004">
    <property type="protein sequence ID" value="OZI61744.1"/>
    <property type="molecule type" value="Genomic_DNA"/>
</dbReference>
<gene>
    <name evidence="7" type="ORF">CAL28_21050</name>
</gene>
<dbReference type="Proteomes" id="UP000215767">
    <property type="component" value="Unassembled WGS sequence"/>
</dbReference>
<dbReference type="Pfam" id="PF03466">
    <property type="entry name" value="LysR_substrate"/>
    <property type="match status" value="1"/>
</dbReference>
<evidence type="ECO:0000256" key="5">
    <source>
        <dbReference type="SAM" id="MobiDB-lite"/>
    </source>
</evidence>
<dbReference type="AlphaFoldDB" id="A0A261UIJ8"/>
<dbReference type="PANTHER" id="PTHR30346:SF30">
    <property type="entry name" value="SMALL NEUTRAL PROTEASE REGULATORY PROTEIN"/>
    <property type="match status" value="1"/>
</dbReference>
<evidence type="ECO:0000256" key="4">
    <source>
        <dbReference type="ARBA" id="ARBA00023163"/>
    </source>
</evidence>
<dbReference type="PROSITE" id="PS50931">
    <property type="entry name" value="HTH_LYSR"/>
    <property type="match status" value="1"/>
</dbReference>
<protein>
    <recommendedName>
        <fullName evidence="6">HTH lysR-type domain-containing protein</fullName>
    </recommendedName>
</protein>
<dbReference type="PANTHER" id="PTHR30346">
    <property type="entry name" value="TRANSCRIPTIONAL DUAL REGULATOR HCAR-RELATED"/>
    <property type="match status" value="1"/>
</dbReference>
<dbReference type="Pfam" id="PF00126">
    <property type="entry name" value="HTH_1"/>
    <property type="match status" value="1"/>
</dbReference>
<keyword evidence="4" id="KW-0804">Transcription</keyword>
<evidence type="ECO:0000256" key="3">
    <source>
        <dbReference type="ARBA" id="ARBA00023125"/>
    </source>
</evidence>
<dbReference type="InterPro" id="IPR037410">
    <property type="entry name" value="BudR_PBP2"/>
</dbReference>
<evidence type="ECO:0000313" key="8">
    <source>
        <dbReference type="Proteomes" id="UP000215767"/>
    </source>
</evidence>
<dbReference type="SUPFAM" id="SSF46785">
    <property type="entry name" value="Winged helix' DNA-binding domain"/>
    <property type="match status" value="1"/>
</dbReference>